<evidence type="ECO:0000256" key="1">
    <source>
        <dbReference type="ARBA" id="ARBA00004141"/>
    </source>
</evidence>
<dbReference type="InterPro" id="IPR014738">
    <property type="entry name" value="Citrate_transporter"/>
</dbReference>
<feature type="transmembrane region" description="Helical" evidence="6">
    <location>
        <begin position="57"/>
        <end position="75"/>
    </location>
</feature>
<dbReference type="GO" id="GO:0005886">
    <property type="term" value="C:plasma membrane"/>
    <property type="evidence" value="ECO:0007669"/>
    <property type="project" value="TreeGrafter"/>
</dbReference>
<evidence type="ECO:0000313" key="8">
    <source>
        <dbReference type="EMBL" id="GGJ92222.1"/>
    </source>
</evidence>
<keyword evidence="2" id="KW-0813">Transport</keyword>
<dbReference type="NCBIfam" id="TIGR00784">
    <property type="entry name" value="citMHS"/>
    <property type="match status" value="1"/>
</dbReference>
<feature type="transmembrane region" description="Helical" evidence="6">
    <location>
        <begin position="237"/>
        <end position="254"/>
    </location>
</feature>
<evidence type="ECO:0000256" key="2">
    <source>
        <dbReference type="ARBA" id="ARBA00022448"/>
    </source>
</evidence>
<sequence length="437" mass="46511">MLTLIGLLTMGALVLLLIVGRTSPVIPLISVPLIGALFAGFGPAELTTFFNEGIGKVMPIAVMFIFAIIFFGVLQDTGLFRPLINTMVRVTRGNVVAVAVATAIIGMLAHLDGAGATTFLLTVPALLPLYRELRMSPYLMLLLLAMGAGIFNMLPWAGPLGRASAVTGIDLTELWRGLIPVQVVGAALLILLAIVLGLRERRRIDSGTNTPTAEASQSVKAGIEELSEEARALQRPGLMWFNGLLFLAVLVSLFSGALPAGYIFMIALCIVLIVNYPGGKQQMSRVTAHAGAALNMGMIILAAGTMLGVLAGTKMLTSIAQDLVTVLPEASIPLLHIILGVFGLPMELLLSTDAYYFGLMPIVLEVAGTHGVDPASVVYALMVGNIIGTFISPFSPALWLALGLANLDLGRHIRYSLFWMWGFSLVLLAFCWSWGLL</sequence>
<dbReference type="InterPro" id="IPR003474">
    <property type="entry name" value="Glcn_transporter"/>
</dbReference>
<feature type="transmembrane region" description="Helical" evidence="6">
    <location>
        <begin position="290"/>
        <end position="311"/>
    </location>
</feature>
<evidence type="ECO:0000256" key="4">
    <source>
        <dbReference type="ARBA" id="ARBA00022989"/>
    </source>
</evidence>
<reference evidence="8" key="2">
    <citation type="submission" date="2020-09" db="EMBL/GenBank/DDBJ databases">
        <authorList>
            <person name="Sun Q."/>
            <person name="Ohkuma M."/>
        </authorList>
    </citation>
    <scope>NUCLEOTIDE SEQUENCE</scope>
    <source>
        <strain evidence="8">JCM 30078</strain>
    </source>
</reference>
<evidence type="ECO:0000256" key="3">
    <source>
        <dbReference type="ARBA" id="ARBA00022692"/>
    </source>
</evidence>
<keyword evidence="9" id="KW-1185">Reference proteome</keyword>
<feature type="transmembrane region" description="Helical" evidence="6">
    <location>
        <begin position="378"/>
        <end position="405"/>
    </location>
</feature>
<dbReference type="PANTHER" id="PTHR30354">
    <property type="entry name" value="GNT FAMILY GLUCONATE TRANSPORTER"/>
    <property type="match status" value="1"/>
</dbReference>
<feature type="transmembrane region" description="Helical" evidence="6">
    <location>
        <begin position="32"/>
        <end position="50"/>
    </location>
</feature>
<organism evidence="8 9">
    <name type="scientific">Pseudomonas matsuisoli</name>
    <dbReference type="NCBI Taxonomy" id="1515666"/>
    <lineage>
        <taxon>Bacteria</taxon>
        <taxon>Pseudomonadati</taxon>
        <taxon>Pseudomonadota</taxon>
        <taxon>Gammaproteobacteria</taxon>
        <taxon>Pseudomonadales</taxon>
        <taxon>Pseudomonadaceae</taxon>
        <taxon>Pseudomonas</taxon>
    </lineage>
</organism>
<dbReference type="AlphaFoldDB" id="A0A917PUQ0"/>
<gene>
    <name evidence="8" type="ORF">GCM10009304_17510</name>
</gene>
<evidence type="ECO:0000256" key="6">
    <source>
        <dbReference type="SAM" id="Phobius"/>
    </source>
</evidence>
<keyword evidence="5 6" id="KW-0472">Membrane</keyword>
<feature type="domain" description="Citrate transporter-like" evidence="7">
    <location>
        <begin position="8"/>
        <end position="384"/>
    </location>
</feature>
<feature type="transmembrane region" description="Helical" evidence="6">
    <location>
        <begin position="323"/>
        <end position="342"/>
    </location>
</feature>
<keyword evidence="4 6" id="KW-1133">Transmembrane helix</keyword>
<reference evidence="8" key="1">
    <citation type="journal article" date="2014" name="Int. J. Syst. Evol. Microbiol.">
        <title>Complete genome sequence of Corynebacterium casei LMG S-19264T (=DSM 44701T), isolated from a smear-ripened cheese.</title>
        <authorList>
            <consortium name="US DOE Joint Genome Institute (JGI-PGF)"/>
            <person name="Walter F."/>
            <person name="Albersmeier A."/>
            <person name="Kalinowski J."/>
            <person name="Ruckert C."/>
        </authorList>
    </citation>
    <scope>NUCLEOTIDE SEQUENCE</scope>
    <source>
        <strain evidence="8">JCM 30078</strain>
    </source>
</reference>
<evidence type="ECO:0000256" key="5">
    <source>
        <dbReference type="ARBA" id="ARBA00023136"/>
    </source>
</evidence>
<dbReference type="PANTHER" id="PTHR30354:SF26">
    <property type="entry name" value="TRANSPORTER, PUTATIVE-RELATED"/>
    <property type="match status" value="1"/>
</dbReference>
<dbReference type="GO" id="GO:0015128">
    <property type="term" value="F:gluconate transmembrane transporter activity"/>
    <property type="evidence" value="ECO:0007669"/>
    <property type="project" value="InterPro"/>
</dbReference>
<dbReference type="InterPro" id="IPR004680">
    <property type="entry name" value="Cit_transptr-like_dom"/>
</dbReference>
<dbReference type="GO" id="GO:0015137">
    <property type="term" value="F:citrate transmembrane transporter activity"/>
    <property type="evidence" value="ECO:0007669"/>
    <property type="project" value="InterPro"/>
</dbReference>
<evidence type="ECO:0000313" key="9">
    <source>
        <dbReference type="Proteomes" id="UP000635983"/>
    </source>
</evidence>
<feature type="transmembrane region" description="Helical" evidence="6">
    <location>
        <begin position="95"/>
        <end position="126"/>
    </location>
</feature>
<protein>
    <submittedName>
        <fullName evidence="8">Citrate transporter</fullName>
    </submittedName>
</protein>
<dbReference type="EMBL" id="BMPO01000003">
    <property type="protein sequence ID" value="GGJ92222.1"/>
    <property type="molecule type" value="Genomic_DNA"/>
</dbReference>
<dbReference type="RefSeq" id="WP_188982809.1">
    <property type="nucleotide sequence ID" value="NZ_BMPO01000003.1"/>
</dbReference>
<feature type="transmembrane region" description="Helical" evidence="6">
    <location>
        <begin position="138"/>
        <end position="157"/>
    </location>
</feature>
<dbReference type="Pfam" id="PF03600">
    <property type="entry name" value="CitMHS"/>
    <property type="match status" value="1"/>
</dbReference>
<evidence type="ECO:0000259" key="7">
    <source>
        <dbReference type="Pfam" id="PF03600"/>
    </source>
</evidence>
<dbReference type="Proteomes" id="UP000635983">
    <property type="component" value="Unassembled WGS sequence"/>
</dbReference>
<comment type="caution">
    <text evidence="8">The sequence shown here is derived from an EMBL/GenBank/DDBJ whole genome shotgun (WGS) entry which is preliminary data.</text>
</comment>
<name>A0A917PUQ0_9PSED</name>
<feature type="transmembrane region" description="Helical" evidence="6">
    <location>
        <begin position="417"/>
        <end position="435"/>
    </location>
</feature>
<keyword evidence="3 6" id="KW-0812">Transmembrane</keyword>
<comment type="subcellular location">
    <subcellularLocation>
        <location evidence="1">Membrane</location>
        <topology evidence="1">Multi-pass membrane protein</topology>
    </subcellularLocation>
</comment>
<accession>A0A917PUQ0</accession>
<proteinExistence type="predicted"/>
<feature type="transmembrane region" description="Helical" evidence="6">
    <location>
        <begin position="177"/>
        <end position="198"/>
    </location>
</feature>